<gene>
    <name evidence="1" type="ORF">OXH18_16300</name>
</gene>
<keyword evidence="2" id="KW-1185">Reference proteome</keyword>
<name>A0A9E9CAB5_9CYAN</name>
<dbReference type="EMBL" id="CP113797">
    <property type="protein sequence ID" value="WAL58730.1"/>
    <property type="molecule type" value="Genomic_DNA"/>
</dbReference>
<dbReference type="AlphaFoldDB" id="A0A9E9CAB5"/>
<protein>
    <submittedName>
        <fullName evidence="1">Uncharacterized protein</fullName>
    </submittedName>
</protein>
<sequence length="69" mass="7539">MAVKLSLALGLAISVLAMPKAITFLQRISHFSVQQHQQSLTGEVKVEPDHYEMAPECDPVNDPSSCRSS</sequence>
<accession>A0A9E9CAB5</accession>
<evidence type="ECO:0000313" key="1">
    <source>
        <dbReference type="EMBL" id="WAL58730.1"/>
    </source>
</evidence>
<proteinExistence type="predicted"/>
<reference evidence="1" key="1">
    <citation type="submission" date="2022-12" db="EMBL/GenBank/DDBJ databases">
        <title>Polyphasic identification of a Novel Hot-Spring Cyanobacterium Ocullathermofonsia sinensis gen nov. sp. nov. and Genomic Insights on its Adaptations to the Thermal Habitat.</title>
        <authorList>
            <person name="Daroch M."/>
            <person name="Tang J."/>
            <person name="Jiang Y."/>
        </authorList>
    </citation>
    <scope>NUCLEOTIDE SEQUENCE</scope>
    <source>
        <strain evidence="1">PKUAC-SCTA174</strain>
    </source>
</reference>
<dbReference type="Proteomes" id="UP001163152">
    <property type="component" value="Chromosome"/>
</dbReference>
<evidence type="ECO:0000313" key="2">
    <source>
        <dbReference type="Proteomes" id="UP001163152"/>
    </source>
</evidence>
<organism evidence="1 2">
    <name type="scientific">Thermocoleostomius sinensis A174</name>
    <dbReference type="NCBI Taxonomy" id="2016057"/>
    <lineage>
        <taxon>Bacteria</taxon>
        <taxon>Bacillati</taxon>
        <taxon>Cyanobacteriota</taxon>
        <taxon>Cyanophyceae</taxon>
        <taxon>Oculatellales</taxon>
        <taxon>Oculatellaceae</taxon>
        <taxon>Thermocoleostomius</taxon>
    </lineage>
</organism>
<dbReference type="KEGG" id="tsin:OXH18_16300"/>
<dbReference type="RefSeq" id="WP_268608158.1">
    <property type="nucleotide sequence ID" value="NZ_CP113797.1"/>
</dbReference>